<gene>
    <name evidence="2" type="ORF">THAOC_06168</name>
</gene>
<feature type="compositionally biased region" description="Polar residues" evidence="1">
    <location>
        <begin position="1"/>
        <end position="14"/>
    </location>
</feature>
<evidence type="ECO:0000313" key="2">
    <source>
        <dbReference type="EMBL" id="EJK72311.1"/>
    </source>
</evidence>
<accession>K0TFG5</accession>
<feature type="region of interest" description="Disordered" evidence="1">
    <location>
        <begin position="1"/>
        <end position="37"/>
    </location>
</feature>
<comment type="caution">
    <text evidence="2">The sequence shown here is derived from an EMBL/GenBank/DDBJ whole genome shotgun (WGS) entry which is preliminary data.</text>
</comment>
<keyword evidence="3" id="KW-1185">Reference proteome</keyword>
<proteinExistence type="predicted"/>
<name>K0TFG5_THAOC</name>
<feature type="non-terminal residue" evidence="2">
    <location>
        <position position="189"/>
    </location>
</feature>
<dbReference type="EMBL" id="AGNL01006046">
    <property type="protein sequence ID" value="EJK72311.1"/>
    <property type="molecule type" value="Genomic_DNA"/>
</dbReference>
<organism evidence="2 3">
    <name type="scientific">Thalassiosira oceanica</name>
    <name type="common">Marine diatom</name>
    <dbReference type="NCBI Taxonomy" id="159749"/>
    <lineage>
        <taxon>Eukaryota</taxon>
        <taxon>Sar</taxon>
        <taxon>Stramenopiles</taxon>
        <taxon>Ochrophyta</taxon>
        <taxon>Bacillariophyta</taxon>
        <taxon>Coscinodiscophyceae</taxon>
        <taxon>Thalassiosirophycidae</taxon>
        <taxon>Thalassiosirales</taxon>
        <taxon>Thalassiosiraceae</taxon>
        <taxon>Thalassiosira</taxon>
    </lineage>
</organism>
<dbReference type="Proteomes" id="UP000266841">
    <property type="component" value="Unassembled WGS sequence"/>
</dbReference>
<evidence type="ECO:0000313" key="3">
    <source>
        <dbReference type="Proteomes" id="UP000266841"/>
    </source>
</evidence>
<dbReference type="AlphaFoldDB" id="K0TFG5"/>
<sequence>MSPTNGRDPSTRQGAQLDGAKPTQLATCAGPAGSPSLPGVPPKGFLLWPGEGEGPQIIICSPSDPLFDPVVGPSLEGFQVLNHEVDDVPHVRVDLLHREAGRGAFHALLRPPPVDHVDDRARHLARRHQDHPAAHRATTSSLETEKIRVTEVRDWDSAGSAEEPVADLHPSRVPRLGCRDGCRSWIGIA</sequence>
<reference evidence="2 3" key="1">
    <citation type="journal article" date="2012" name="Genome Biol.">
        <title>Genome and low-iron response of an oceanic diatom adapted to chronic iron limitation.</title>
        <authorList>
            <person name="Lommer M."/>
            <person name="Specht M."/>
            <person name="Roy A.S."/>
            <person name="Kraemer L."/>
            <person name="Andreson R."/>
            <person name="Gutowska M.A."/>
            <person name="Wolf J."/>
            <person name="Bergner S.V."/>
            <person name="Schilhabel M.B."/>
            <person name="Klostermeier U.C."/>
            <person name="Beiko R.G."/>
            <person name="Rosenstiel P."/>
            <person name="Hippler M."/>
            <person name="Laroche J."/>
        </authorList>
    </citation>
    <scope>NUCLEOTIDE SEQUENCE [LARGE SCALE GENOMIC DNA]</scope>
    <source>
        <strain evidence="2 3">CCMP1005</strain>
    </source>
</reference>
<protein>
    <submittedName>
        <fullName evidence="2">Uncharacterized protein</fullName>
    </submittedName>
</protein>
<evidence type="ECO:0000256" key="1">
    <source>
        <dbReference type="SAM" id="MobiDB-lite"/>
    </source>
</evidence>